<proteinExistence type="predicted"/>
<dbReference type="SMART" id="SM00220">
    <property type="entry name" value="S_TKc"/>
    <property type="match status" value="1"/>
</dbReference>
<dbReference type="Pfam" id="PF13426">
    <property type="entry name" value="PAS_9"/>
    <property type="match status" value="1"/>
</dbReference>
<dbReference type="NCBIfam" id="TIGR00229">
    <property type="entry name" value="sensory_box"/>
    <property type="match status" value="1"/>
</dbReference>
<dbReference type="PANTHER" id="PTHR44329:SF47">
    <property type="entry name" value="SERINE_THREONINE-PROTEIN KINASE ROCO5-RELATED"/>
    <property type="match status" value="1"/>
</dbReference>
<feature type="coiled-coil region" evidence="5">
    <location>
        <begin position="6"/>
        <end position="33"/>
    </location>
</feature>
<dbReference type="GO" id="GO:0009881">
    <property type="term" value="F:photoreceptor activity"/>
    <property type="evidence" value="ECO:0007669"/>
    <property type="project" value="UniProtKB-KW"/>
</dbReference>
<dbReference type="SUPFAM" id="SSF55785">
    <property type="entry name" value="PYP-like sensor domain (PAS domain)"/>
    <property type="match status" value="1"/>
</dbReference>
<evidence type="ECO:0000256" key="1">
    <source>
        <dbReference type="ARBA" id="ARBA00022543"/>
    </source>
</evidence>
<dbReference type="InterPro" id="IPR051681">
    <property type="entry name" value="Ser/Thr_Kinases-Pseudokinases"/>
</dbReference>
<evidence type="ECO:0000256" key="6">
    <source>
        <dbReference type="SAM" id="MobiDB-lite"/>
    </source>
</evidence>
<feature type="region of interest" description="Disordered" evidence="6">
    <location>
        <begin position="195"/>
        <end position="218"/>
    </location>
</feature>
<dbReference type="InterPro" id="IPR000014">
    <property type="entry name" value="PAS"/>
</dbReference>
<reference evidence="8" key="1">
    <citation type="submission" date="2022-04" db="EMBL/GenBank/DDBJ databases">
        <title>A functionally conserved STORR gene fusion in Papaver species that diverged 16.8 million years ago.</title>
        <authorList>
            <person name="Catania T."/>
        </authorList>
    </citation>
    <scope>NUCLEOTIDE SEQUENCE</scope>
    <source>
        <strain evidence="8">S-188037</strain>
    </source>
</reference>
<keyword evidence="4" id="KW-0675">Receptor</keyword>
<dbReference type="Pfam" id="PF00069">
    <property type="entry name" value="Pkinase"/>
    <property type="match status" value="1"/>
</dbReference>
<dbReference type="SUPFAM" id="SSF56112">
    <property type="entry name" value="Protein kinase-like (PK-like)"/>
    <property type="match status" value="1"/>
</dbReference>
<evidence type="ECO:0000256" key="4">
    <source>
        <dbReference type="ARBA" id="ARBA00023170"/>
    </source>
</evidence>
<evidence type="ECO:0000313" key="9">
    <source>
        <dbReference type="Proteomes" id="UP001202328"/>
    </source>
</evidence>
<dbReference type="EMBL" id="JAJJMB010012492">
    <property type="protein sequence ID" value="KAI3876546.1"/>
    <property type="molecule type" value="Genomic_DNA"/>
</dbReference>
<dbReference type="Gene3D" id="3.30.200.20">
    <property type="entry name" value="Phosphorylase Kinase, domain 1"/>
    <property type="match status" value="1"/>
</dbReference>
<feature type="region of interest" description="Disordered" evidence="6">
    <location>
        <begin position="38"/>
        <end position="71"/>
    </location>
</feature>
<organism evidence="8 9">
    <name type="scientific">Papaver atlanticum</name>
    <dbReference type="NCBI Taxonomy" id="357466"/>
    <lineage>
        <taxon>Eukaryota</taxon>
        <taxon>Viridiplantae</taxon>
        <taxon>Streptophyta</taxon>
        <taxon>Embryophyta</taxon>
        <taxon>Tracheophyta</taxon>
        <taxon>Spermatophyta</taxon>
        <taxon>Magnoliopsida</taxon>
        <taxon>Ranunculales</taxon>
        <taxon>Papaveraceae</taxon>
        <taxon>Papaveroideae</taxon>
        <taxon>Papaver</taxon>
    </lineage>
</organism>
<dbReference type="InterPro" id="IPR000719">
    <property type="entry name" value="Prot_kinase_dom"/>
</dbReference>
<dbReference type="AlphaFoldDB" id="A0AAD4XAH9"/>
<protein>
    <recommendedName>
        <fullName evidence="7">Protein kinase domain-containing protein</fullName>
    </recommendedName>
</protein>
<feature type="compositionally biased region" description="Low complexity" evidence="6">
    <location>
        <begin position="318"/>
        <end position="333"/>
    </location>
</feature>
<keyword evidence="2" id="KW-0716">Sensory transduction</keyword>
<dbReference type="PROSITE" id="PS50011">
    <property type="entry name" value="PROTEIN_KINASE_DOM"/>
    <property type="match status" value="1"/>
</dbReference>
<feature type="domain" description="Protein kinase" evidence="7">
    <location>
        <begin position="354"/>
        <end position="517"/>
    </location>
</feature>
<dbReference type="InterPro" id="IPR001245">
    <property type="entry name" value="Ser-Thr/Tyr_kinase_cat_dom"/>
</dbReference>
<evidence type="ECO:0000256" key="5">
    <source>
        <dbReference type="SAM" id="Coils"/>
    </source>
</evidence>
<accession>A0AAD4XAH9</accession>
<comment type="caution">
    <text evidence="8">The sequence shown here is derived from an EMBL/GenBank/DDBJ whole genome shotgun (WGS) entry which is preliminary data.</text>
</comment>
<dbReference type="Gene3D" id="3.30.450.20">
    <property type="entry name" value="PAS domain"/>
    <property type="match status" value="1"/>
</dbReference>
<keyword evidence="1" id="KW-0600">Photoreceptor protein</keyword>
<dbReference type="InterPro" id="IPR035965">
    <property type="entry name" value="PAS-like_dom_sf"/>
</dbReference>
<sequence length="517" mass="57667">METSLSEQLRKRIQELEAGQARLKQELRKLTLDEARPDLGCINQEPPSISSQSSRLSDSRAKGGGSGVQDGTLGAIRTRVHPEDFVILRFLEVENRSAEIILYGYSVSEVLGQNVLQLLTCDRDKDEARHVINMITLGETWSGTISVMNKLGRRFAIFVTNSPINDDKGNFLGVVGVVVDSQSFLRKTPFPSLETCPSSRQPKTVTSTKNHINSQKPPQVVVSTKIWNMASKITNKVRSKLKTNENTMEHEVRLRDSRHFDQGEFSRESGSEGVGKIEIHKIIASRAESLIKKKRTVMESNRSGDEASGPRFSTINASSTSSGRCTGSTSTSSCPHKFDIGVDPVHYDILWEDLKLGEQIGTGSCGIVYHGFWCGSDVAVKVFSKFDHSDDLLHSFRQEVLLMKRLRHPNVLLFMGATTGSHGFGYCTRYYLHLCNPPIVHRDLKSSNLKVGDFGLSRIKHATFLTTKSGNGTPQWMAPEVMRDEPSDEKSDVYSFGVILWELATQKIPWDTLNSFQ</sequence>
<dbReference type="GO" id="GO:0004674">
    <property type="term" value="F:protein serine/threonine kinase activity"/>
    <property type="evidence" value="ECO:0007669"/>
    <property type="project" value="TreeGrafter"/>
</dbReference>
<dbReference type="Gene3D" id="1.10.510.10">
    <property type="entry name" value="Transferase(Phosphotransferase) domain 1"/>
    <property type="match status" value="1"/>
</dbReference>
<keyword evidence="9" id="KW-1185">Reference proteome</keyword>
<evidence type="ECO:0000259" key="7">
    <source>
        <dbReference type="PROSITE" id="PS50011"/>
    </source>
</evidence>
<dbReference type="CDD" id="cd00130">
    <property type="entry name" value="PAS"/>
    <property type="match status" value="1"/>
</dbReference>
<keyword evidence="3" id="KW-0157">Chromophore</keyword>
<evidence type="ECO:0000313" key="8">
    <source>
        <dbReference type="EMBL" id="KAI3876546.1"/>
    </source>
</evidence>
<dbReference type="InterPro" id="IPR011009">
    <property type="entry name" value="Kinase-like_dom_sf"/>
</dbReference>
<dbReference type="PANTHER" id="PTHR44329">
    <property type="entry name" value="SERINE/THREONINE-PROTEIN KINASE TNNI3K-RELATED"/>
    <property type="match status" value="1"/>
</dbReference>
<name>A0AAD4XAH9_9MAGN</name>
<evidence type="ECO:0000256" key="2">
    <source>
        <dbReference type="ARBA" id="ARBA00022606"/>
    </source>
</evidence>
<gene>
    <name evidence="8" type="ORF">MKW98_015929</name>
</gene>
<dbReference type="Pfam" id="PF07714">
    <property type="entry name" value="PK_Tyr_Ser-Thr"/>
    <property type="match status" value="1"/>
</dbReference>
<keyword evidence="5" id="KW-0175">Coiled coil</keyword>
<feature type="region of interest" description="Disordered" evidence="6">
    <location>
        <begin position="295"/>
        <end position="333"/>
    </location>
</feature>
<feature type="non-terminal residue" evidence="8">
    <location>
        <position position="1"/>
    </location>
</feature>
<dbReference type="Proteomes" id="UP001202328">
    <property type="component" value="Unassembled WGS sequence"/>
</dbReference>
<dbReference type="GO" id="GO:0005524">
    <property type="term" value="F:ATP binding"/>
    <property type="evidence" value="ECO:0007669"/>
    <property type="project" value="InterPro"/>
</dbReference>
<evidence type="ECO:0000256" key="3">
    <source>
        <dbReference type="ARBA" id="ARBA00022991"/>
    </source>
</evidence>